<feature type="compositionally biased region" description="Basic and acidic residues" evidence="1">
    <location>
        <begin position="94"/>
        <end position="116"/>
    </location>
</feature>
<feature type="compositionally biased region" description="Basic and acidic residues" evidence="1">
    <location>
        <begin position="150"/>
        <end position="169"/>
    </location>
</feature>
<protein>
    <submittedName>
        <fullName evidence="2">Uncharacterized protein</fullName>
    </submittedName>
</protein>
<proteinExistence type="predicted"/>
<dbReference type="AlphaFoldDB" id="A0AAD7A0B9"/>
<name>A0AAD7A0B9_9AGAR</name>
<evidence type="ECO:0000313" key="3">
    <source>
        <dbReference type="Proteomes" id="UP001218218"/>
    </source>
</evidence>
<reference evidence="2" key="1">
    <citation type="submission" date="2023-03" db="EMBL/GenBank/DDBJ databases">
        <title>Massive genome expansion in bonnet fungi (Mycena s.s.) driven by repeated elements and novel gene families across ecological guilds.</title>
        <authorList>
            <consortium name="Lawrence Berkeley National Laboratory"/>
            <person name="Harder C.B."/>
            <person name="Miyauchi S."/>
            <person name="Viragh M."/>
            <person name="Kuo A."/>
            <person name="Thoen E."/>
            <person name="Andreopoulos B."/>
            <person name="Lu D."/>
            <person name="Skrede I."/>
            <person name="Drula E."/>
            <person name="Henrissat B."/>
            <person name="Morin E."/>
            <person name="Kohler A."/>
            <person name="Barry K."/>
            <person name="LaButti K."/>
            <person name="Morin E."/>
            <person name="Salamov A."/>
            <person name="Lipzen A."/>
            <person name="Mereny Z."/>
            <person name="Hegedus B."/>
            <person name="Baldrian P."/>
            <person name="Stursova M."/>
            <person name="Weitz H."/>
            <person name="Taylor A."/>
            <person name="Grigoriev I.V."/>
            <person name="Nagy L.G."/>
            <person name="Martin F."/>
            <person name="Kauserud H."/>
        </authorList>
    </citation>
    <scope>NUCLEOTIDE SEQUENCE</scope>
    <source>
        <strain evidence="2">CBHHK002</strain>
    </source>
</reference>
<dbReference type="EMBL" id="JARIHO010000020">
    <property type="protein sequence ID" value="KAJ7347001.1"/>
    <property type="molecule type" value="Genomic_DNA"/>
</dbReference>
<evidence type="ECO:0000256" key="1">
    <source>
        <dbReference type="SAM" id="MobiDB-lite"/>
    </source>
</evidence>
<feature type="region of interest" description="Disordered" evidence="1">
    <location>
        <begin position="150"/>
        <end position="208"/>
    </location>
</feature>
<dbReference type="Proteomes" id="UP001218218">
    <property type="component" value="Unassembled WGS sequence"/>
</dbReference>
<feature type="region of interest" description="Disordered" evidence="1">
    <location>
        <begin position="93"/>
        <end position="122"/>
    </location>
</feature>
<evidence type="ECO:0000313" key="2">
    <source>
        <dbReference type="EMBL" id="KAJ7347001.1"/>
    </source>
</evidence>
<sequence length="224" mass="24660">MIHRNYGESLVQAVEKIANASMGPSAPQVMLGFLGPKLTPLEDQCPAVQTFYQDYQWVQIQEASNTEKHMDTTVRKVRQQIFGGVYSSAREKRKAGEMKDLHGSKEAARIHDRGAESETPVIEEVPPVTGLAQAPSAVTPEKLINTRHARFADGEDKEMPEAQSKEKAIKGSGQKGSRNSEDGPANVDKATRPLNLQPRNNHEHFLPISTTQTNLITSTQCAVM</sequence>
<keyword evidence="3" id="KW-1185">Reference proteome</keyword>
<gene>
    <name evidence="2" type="ORF">DFH08DRAFT_809760</name>
</gene>
<accession>A0AAD7A0B9</accession>
<organism evidence="2 3">
    <name type="scientific">Mycena albidolilacea</name>
    <dbReference type="NCBI Taxonomy" id="1033008"/>
    <lineage>
        <taxon>Eukaryota</taxon>
        <taxon>Fungi</taxon>
        <taxon>Dikarya</taxon>
        <taxon>Basidiomycota</taxon>
        <taxon>Agaricomycotina</taxon>
        <taxon>Agaricomycetes</taxon>
        <taxon>Agaricomycetidae</taxon>
        <taxon>Agaricales</taxon>
        <taxon>Marasmiineae</taxon>
        <taxon>Mycenaceae</taxon>
        <taxon>Mycena</taxon>
    </lineage>
</organism>
<comment type="caution">
    <text evidence="2">The sequence shown here is derived from an EMBL/GenBank/DDBJ whole genome shotgun (WGS) entry which is preliminary data.</text>
</comment>